<feature type="domain" description="Penicillin binding protein A dimerisation" evidence="2">
    <location>
        <begin position="52"/>
        <end position="136"/>
    </location>
</feature>
<dbReference type="GO" id="GO:0071972">
    <property type="term" value="F:peptidoglycan L,D-transpeptidase activity"/>
    <property type="evidence" value="ECO:0007669"/>
    <property type="project" value="TreeGrafter"/>
</dbReference>
<dbReference type="Proteomes" id="UP000321196">
    <property type="component" value="Unassembled WGS sequence"/>
</dbReference>
<proteinExistence type="predicted"/>
<dbReference type="GO" id="GO:0008658">
    <property type="term" value="F:penicillin binding"/>
    <property type="evidence" value="ECO:0007669"/>
    <property type="project" value="InterPro"/>
</dbReference>
<dbReference type="Pfam" id="PF00905">
    <property type="entry name" value="Transpeptidase"/>
    <property type="match status" value="1"/>
</dbReference>
<evidence type="ECO:0000259" key="1">
    <source>
        <dbReference type="Pfam" id="PF00905"/>
    </source>
</evidence>
<protein>
    <submittedName>
        <fullName evidence="3">Penicillin-binding protein 2</fullName>
    </submittedName>
</protein>
<dbReference type="OrthoDB" id="9766847at2"/>
<evidence type="ECO:0000313" key="4">
    <source>
        <dbReference type="Proteomes" id="UP000321196"/>
    </source>
</evidence>
<feature type="domain" description="Penicillin-binding protein transpeptidase" evidence="1">
    <location>
        <begin position="157"/>
        <end position="480"/>
    </location>
</feature>
<dbReference type="Gene3D" id="3.40.710.10">
    <property type="entry name" value="DD-peptidase/beta-lactamase superfamily"/>
    <property type="match status" value="1"/>
</dbReference>
<dbReference type="EMBL" id="VRSW01000004">
    <property type="protein sequence ID" value="TXK03432.1"/>
    <property type="molecule type" value="Genomic_DNA"/>
</dbReference>
<dbReference type="SUPFAM" id="SSF56601">
    <property type="entry name" value="beta-lactamase/transpeptidase-like"/>
    <property type="match status" value="1"/>
</dbReference>
<name>A0A5C8HMH0_9MICO</name>
<dbReference type="InterPro" id="IPR054120">
    <property type="entry name" value="PBPA_dimer"/>
</dbReference>
<dbReference type="Pfam" id="PF21922">
    <property type="entry name" value="PBP_dimer_2"/>
    <property type="match status" value="1"/>
</dbReference>
<dbReference type="PANTHER" id="PTHR30627">
    <property type="entry name" value="PEPTIDOGLYCAN D,D-TRANSPEPTIDASE"/>
    <property type="match status" value="1"/>
</dbReference>
<dbReference type="InterPro" id="IPR036138">
    <property type="entry name" value="PBP_dimer_sf"/>
</dbReference>
<reference evidence="3 4" key="1">
    <citation type="submission" date="2019-08" db="EMBL/GenBank/DDBJ databases">
        <authorList>
            <person name="Dong K."/>
        </authorList>
    </citation>
    <scope>NUCLEOTIDE SEQUENCE [LARGE SCALE GENOMIC DNA]</scope>
    <source>
        <strain evidence="3 4">M4-8</strain>
    </source>
</reference>
<dbReference type="SUPFAM" id="SSF56519">
    <property type="entry name" value="Penicillin binding protein dimerisation domain"/>
    <property type="match status" value="1"/>
</dbReference>
<sequence length="485" mass="51275">MTKEVRRLSIVILVMFMVLLASTTWIQAIAADNLAEHPQNKRTLYDSYEVQRGDIILADGTVIASSVPSDDVFSFQRVYQNPEMWAPVTGYLNPVIQSSTGIEAAANDYLTGQSDSQFFARIERLLSGQPPRGSSVQLSLDPVAQQAAWDALQGYQGSVIVMEPKTGRILAMVSTPSYDTNLLASHDSAAVEEAYQQLLDAEGDPLFNRAIAGNLNPPGSTFKVVVAAAALESGKYTANSALPNPAQYQLPQSTNIVTNASGGTCGPGETVTIADALRLSCNIPFAELAVELGDATIREQAEKFGWNESFETPLTSTPSFYPPTLDDARTALSGFGQGDVTATPLQIVMMSAAIANDGVVMAPTMIDRVIAPDLAIEFETVASEVGRAVDKKNNETLVSMMTANVANGAAGGARIEGVTVAGKTGTAENDDRPYTLWFTGFAPAEDPEIAIAVVVEDGGGQGQTGSGDEIAAPIAKQVMEAVLNQ</sequence>
<gene>
    <name evidence="3" type="ORF">FVP60_11140</name>
</gene>
<organism evidence="3 4">
    <name type="scientific">Microbacterium mitrae</name>
    <dbReference type="NCBI Taxonomy" id="664640"/>
    <lineage>
        <taxon>Bacteria</taxon>
        <taxon>Bacillati</taxon>
        <taxon>Actinomycetota</taxon>
        <taxon>Actinomycetes</taxon>
        <taxon>Micrococcales</taxon>
        <taxon>Microbacteriaceae</taxon>
        <taxon>Microbacterium</taxon>
    </lineage>
</organism>
<dbReference type="Gene3D" id="3.90.1310.10">
    <property type="entry name" value="Penicillin-binding protein 2a (Domain 2)"/>
    <property type="match status" value="1"/>
</dbReference>
<dbReference type="RefSeq" id="WP_147826364.1">
    <property type="nucleotide sequence ID" value="NZ_BAAARG010000001.1"/>
</dbReference>
<comment type="caution">
    <text evidence="3">The sequence shown here is derived from an EMBL/GenBank/DDBJ whole genome shotgun (WGS) entry which is preliminary data.</text>
</comment>
<dbReference type="PANTHER" id="PTHR30627:SF24">
    <property type="entry name" value="PENICILLIN-BINDING PROTEIN 4B"/>
    <property type="match status" value="1"/>
</dbReference>
<dbReference type="InterPro" id="IPR050515">
    <property type="entry name" value="Beta-lactam/transpept"/>
</dbReference>
<evidence type="ECO:0000259" key="2">
    <source>
        <dbReference type="Pfam" id="PF21922"/>
    </source>
</evidence>
<dbReference type="InterPro" id="IPR001460">
    <property type="entry name" value="PCN-bd_Tpept"/>
</dbReference>
<dbReference type="GO" id="GO:0005886">
    <property type="term" value="C:plasma membrane"/>
    <property type="evidence" value="ECO:0007669"/>
    <property type="project" value="TreeGrafter"/>
</dbReference>
<evidence type="ECO:0000313" key="3">
    <source>
        <dbReference type="EMBL" id="TXK03432.1"/>
    </source>
</evidence>
<dbReference type="GO" id="GO:0071555">
    <property type="term" value="P:cell wall organization"/>
    <property type="evidence" value="ECO:0007669"/>
    <property type="project" value="TreeGrafter"/>
</dbReference>
<dbReference type="AlphaFoldDB" id="A0A5C8HMH0"/>
<accession>A0A5C8HMH0</accession>
<dbReference type="InterPro" id="IPR012338">
    <property type="entry name" value="Beta-lactam/transpept-like"/>
</dbReference>
<keyword evidence="4" id="KW-1185">Reference proteome</keyword>